<proteinExistence type="predicted"/>
<protein>
    <submittedName>
        <fullName evidence="2">Uncharacterized protein</fullName>
    </submittedName>
</protein>
<keyword evidence="3" id="KW-1185">Reference proteome</keyword>
<name>A0A423WP22_CYTCH</name>
<feature type="region of interest" description="Disordered" evidence="1">
    <location>
        <begin position="1"/>
        <end position="62"/>
    </location>
</feature>
<dbReference type="Proteomes" id="UP000284375">
    <property type="component" value="Unassembled WGS sequence"/>
</dbReference>
<organism evidence="2 3">
    <name type="scientific">Cytospora chrysosperma</name>
    <name type="common">Cytospora canker fungus</name>
    <name type="synonym">Sphaeria chrysosperma</name>
    <dbReference type="NCBI Taxonomy" id="252740"/>
    <lineage>
        <taxon>Eukaryota</taxon>
        <taxon>Fungi</taxon>
        <taxon>Dikarya</taxon>
        <taxon>Ascomycota</taxon>
        <taxon>Pezizomycotina</taxon>
        <taxon>Sordariomycetes</taxon>
        <taxon>Sordariomycetidae</taxon>
        <taxon>Diaporthales</taxon>
        <taxon>Cytosporaceae</taxon>
        <taxon>Cytospora</taxon>
    </lineage>
</organism>
<accession>A0A423WP22</accession>
<evidence type="ECO:0000313" key="3">
    <source>
        <dbReference type="Proteomes" id="UP000284375"/>
    </source>
</evidence>
<dbReference type="AlphaFoldDB" id="A0A423WP22"/>
<evidence type="ECO:0000256" key="1">
    <source>
        <dbReference type="SAM" id="MobiDB-lite"/>
    </source>
</evidence>
<dbReference type="OrthoDB" id="5240389at2759"/>
<feature type="compositionally biased region" description="Gly residues" evidence="1">
    <location>
        <begin position="25"/>
        <end position="36"/>
    </location>
</feature>
<reference evidence="2 3" key="1">
    <citation type="submission" date="2015-09" db="EMBL/GenBank/DDBJ databases">
        <title>Host preference determinants of Valsa canker pathogens revealed by comparative genomics.</title>
        <authorList>
            <person name="Yin Z."/>
            <person name="Huang L."/>
        </authorList>
    </citation>
    <scope>NUCLEOTIDE SEQUENCE [LARGE SCALE GENOMIC DNA]</scope>
    <source>
        <strain evidence="2 3">YSFL</strain>
    </source>
</reference>
<dbReference type="EMBL" id="LJZO01000001">
    <property type="protein sequence ID" value="ROW05163.1"/>
    <property type="molecule type" value="Genomic_DNA"/>
</dbReference>
<feature type="compositionally biased region" description="Low complexity" evidence="1">
    <location>
        <begin position="37"/>
        <end position="53"/>
    </location>
</feature>
<sequence>MPGQPEVFGPSGYRTVSQSVPRVAAGGGGGGGGGGSNSSSSSDSPRGPDGNPLGLPPDGSPRRVPVNQIRVYWAELEALVAQFVTDCLARAMPLDCAVTKRDEFTQYQSYCSPPDIAYWMLVFPEYAKYMFQARIWAILESSILKWNSTFWAGNDMFEEDAPHGVGEAMNNIIGL</sequence>
<gene>
    <name evidence="2" type="ORF">VSDG_00455</name>
</gene>
<comment type="caution">
    <text evidence="2">The sequence shown here is derived from an EMBL/GenBank/DDBJ whole genome shotgun (WGS) entry which is preliminary data.</text>
</comment>
<evidence type="ECO:0000313" key="2">
    <source>
        <dbReference type="EMBL" id="ROW05163.1"/>
    </source>
</evidence>